<dbReference type="OrthoDB" id="2277829at2759"/>
<gene>
    <name evidence="1" type="ORF">BCV72DRAFT_203720</name>
</gene>
<dbReference type="EMBL" id="KV921889">
    <property type="protein sequence ID" value="ORE08391.1"/>
    <property type="molecule type" value="Genomic_DNA"/>
</dbReference>
<protein>
    <submittedName>
        <fullName evidence="1">Uncharacterized protein</fullName>
    </submittedName>
</protein>
<accession>A0A1X0R8X6</accession>
<evidence type="ECO:0000313" key="1">
    <source>
        <dbReference type="EMBL" id="ORE08391.1"/>
    </source>
</evidence>
<dbReference type="Proteomes" id="UP000242414">
    <property type="component" value="Unassembled WGS sequence"/>
</dbReference>
<name>A0A1X0R8X6_RHIZD</name>
<proteinExistence type="predicted"/>
<sequence>DYQKLIRNLKKEEYDVIGYAKKFYGNEDHGTRISLLKSICQQLRECSLVGHVFVSFNFQT</sequence>
<organism evidence="1">
    <name type="scientific">Rhizopus microsporus var. microsporus</name>
    <dbReference type="NCBI Taxonomy" id="86635"/>
    <lineage>
        <taxon>Eukaryota</taxon>
        <taxon>Fungi</taxon>
        <taxon>Fungi incertae sedis</taxon>
        <taxon>Mucoromycota</taxon>
        <taxon>Mucoromycotina</taxon>
        <taxon>Mucoromycetes</taxon>
        <taxon>Mucorales</taxon>
        <taxon>Mucorineae</taxon>
        <taxon>Rhizopodaceae</taxon>
        <taxon>Rhizopus</taxon>
    </lineage>
</organism>
<feature type="non-terminal residue" evidence="1">
    <location>
        <position position="1"/>
    </location>
</feature>
<dbReference type="VEuPathDB" id="FungiDB:BCV72DRAFT_203720"/>
<reference evidence="1" key="1">
    <citation type="journal article" date="2016" name="Proc. Natl. Acad. Sci. U.S.A.">
        <title>Lipid metabolic changes in an early divergent fungus govern the establishment of a mutualistic symbiosis with endobacteria.</title>
        <authorList>
            <person name="Lastovetsky O.A."/>
            <person name="Gaspar M.L."/>
            <person name="Mondo S.J."/>
            <person name="LaButti K.M."/>
            <person name="Sandor L."/>
            <person name="Grigoriev I.V."/>
            <person name="Henry S.A."/>
            <person name="Pawlowska T.E."/>
        </authorList>
    </citation>
    <scope>NUCLEOTIDE SEQUENCE [LARGE SCALE GENOMIC DNA]</scope>
    <source>
        <strain evidence="1">ATCC 52814</strain>
    </source>
</reference>
<dbReference type="AlphaFoldDB" id="A0A1X0R8X6"/>